<dbReference type="InterPro" id="IPR056233">
    <property type="entry name" value="Ig_GP210_16th"/>
</dbReference>
<dbReference type="Pfam" id="PF02368">
    <property type="entry name" value="Big_2"/>
    <property type="match status" value="1"/>
</dbReference>
<reference evidence="4 5" key="1">
    <citation type="journal article" date="2014" name="PLoS ONE">
        <title>Global Analysis of Gene Expression Profiles in Physic Nut (Jatropha curcas L.) Seedlings Exposed to Salt Stress.</title>
        <authorList>
            <person name="Zhang L."/>
            <person name="Zhang C."/>
            <person name="Wu P."/>
            <person name="Chen Y."/>
            <person name="Li M."/>
            <person name="Jiang H."/>
            <person name="Wu G."/>
        </authorList>
    </citation>
    <scope>NUCLEOTIDE SEQUENCE [LARGE SCALE GENOMIC DNA]</scope>
    <source>
        <strain evidence="5">cv. GZQX0401</strain>
        <tissue evidence="4">Young leaves</tissue>
    </source>
</reference>
<dbReference type="PANTHER" id="PTHR23019:SF0">
    <property type="entry name" value="NUCLEAR PORE MEMBRANE GLYCOPROTEIN 210"/>
    <property type="match status" value="1"/>
</dbReference>
<proteinExistence type="predicted"/>
<keyword evidence="2" id="KW-0812">Transmembrane</keyword>
<gene>
    <name evidence="4" type="ORF">JCGZ_10256</name>
</gene>
<organism evidence="4 5">
    <name type="scientific">Jatropha curcas</name>
    <name type="common">Barbados nut</name>
    <dbReference type="NCBI Taxonomy" id="180498"/>
    <lineage>
        <taxon>Eukaryota</taxon>
        <taxon>Viridiplantae</taxon>
        <taxon>Streptophyta</taxon>
        <taxon>Embryophyta</taxon>
        <taxon>Tracheophyta</taxon>
        <taxon>Spermatophyta</taxon>
        <taxon>Magnoliopsida</taxon>
        <taxon>eudicotyledons</taxon>
        <taxon>Gunneridae</taxon>
        <taxon>Pentapetalae</taxon>
        <taxon>rosids</taxon>
        <taxon>fabids</taxon>
        <taxon>Malpighiales</taxon>
        <taxon>Euphorbiaceae</taxon>
        <taxon>Crotonoideae</taxon>
        <taxon>Jatropheae</taxon>
        <taxon>Jatropha</taxon>
    </lineage>
</organism>
<feature type="domain" description="BIG2" evidence="3">
    <location>
        <begin position="315"/>
        <end position="392"/>
    </location>
</feature>
<keyword evidence="5" id="KW-1185">Reference proteome</keyword>
<dbReference type="Pfam" id="PF22962">
    <property type="entry name" value="Ig_NUP210_7th"/>
    <property type="match status" value="1"/>
</dbReference>
<dbReference type="EMBL" id="KK914219">
    <property type="protein sequence ID" value="KDP46416.1"/>
    <property type="molecule type" value="Genomic_DNA"/>
</dbReference>
<dbReference type="Pfam" id="PF24427">
    <property type="entry name" value="Ig_GP210_16th"/>
    <property type="match status" value="1"/>
</dbReference>
<dbReference type="STRING" id="180498.A0A067LD56"/>
<evidence type="ECO:0000256" key="2">
    <source>
        <dbReference type="SAM" id="Phobius"/>
    </source>
</evidence>
<feature type="region of interest" description="Disordered" evidence="1">
    <location>
        <begin position="1722"/>
        <end position="1758"/>
    </location>
</feature>
<evidence type="ECO:0000256" key="1">
    <source>
        <dbReference type="SAM" id="MobiDB-lite"/>
    </source>
</evidence>
<dbReference type="PANTHER" id="PTHR23019">
    <property type="entry name" value="NUCLEAR PORE MEMBRANE GLYCOPROTEIN GP210-RELATED"/>
    <property type="match status" value="1"/>
</dbReference>
<dbReference type="Proteomes" id="UP000027138">
    <property type="component" value="Unassembled WGS sequence"/>
</dbReference>
<feature type="transmembrane region" description="Helical" evidence="2">
    <location>
        <begin position="1695"/>
        <end position="1716"/>
    </location>
</feature>
<dbReference type="SUPFAM" id="SSF49373">
    <property type="entry name" value="Invasin/intimin cell-adhesion fragments"/>
    <property type="match status" value="1"/>
</dbReference>
<feature type="compositionally biased region" description="Polar residues" evidence="1">
    <location>
        <begin position="1742"/>
        <end position="1754"/>
    </location>
</feature>
<keyword evidence="2" id="KW-1133">Transmembrane helix</keyword>
<dbReference type="InterPro" id="IPR003343">
    <property type="entry name" value="Big_2"/>
</dbReference>
<evidence type="ECO:0000259" key="3">
    <source>
        <dbReference type="SMART" id="SM00635"/>
    </source>
</evidence>
<accession>A0A067LD56</accession>
<dbReference type="SMART" id="SM00635">
    <property type="entry name" value="BID_2"/>
    <property type="match status" value="3"/>
</dbReference>
<feature type="domain" description="BIG2" evidence="3">
    <location>
        <begin position="991"/>
        <end position="1067"/>
    </location>
</feature>
<feature type="domain" description="BIG2" evidence="3">
    <location>
        <begin position="1388"/>
        <end position="1476"/>
    </location>
</feature>
<sequence length="1787" mass="196214">MWQLIPETGELPHHLVHVPLKESPLSDCGGLCGDLNIQIKLEDSGVFSDLYVVKGVGIGHEKVSVHLLEPQFNYLADKIILTVAEAMSLEPPSPVFVLIGAAFHYSLKVIRGNIPQVVTLPSPHHNWSVLNTSVAEVGSKIGFVRALYLGVTTVIVEDTRVAGHMQMSSLNVVLPDSLRLYIMPLLNSGDPVEGMKAFPSKETWHVVSGRQYLIQMKVFSRGLDVHEIYITESDDLKLHDKHSGLWTTSLPLEDIEAKYGWHNSRILQATSQGLGELTASLTYFSGHQETKEVIEVVQEIIVCDQVKFSLDRTSGTSQTILLPWAPGVYQEVELKATGGCGETSSDYEWLSSDAAIVSISASGVVRAKRPGKATVRVVSAFDSFNYDEVVVEVSIPSSMVMLQNFPVETVVGSHLLAAVTMKALNGAFFYRCDAFHSFMKWKAGSESFVVVNATEVPPVLENPGNDELPVLVYGPSCSWTYIYASAPGQTMLHVVLSKEYDHYDHSFHGTVILKASYRIAAYPLLVVRQVGDGNQFGGYWFDLAHVEASNQLENLEMIYLVPGTSLDIVLLGGPERWDKGVDFIENVEVLADKHAYTENGVLVRPVSEGYQSVYRVLCQTLGVFKLVLKRGNMVGDDHPLPAIAEVTFSLTCSIPSSIALIVDEPVNRHEAIRTAALADRSTGQIHVSPITVANGQTIRIAAVGLDASGEAFANSSSLTLKWELTSCEGLAYWDYANEAKWSKSSWERLLVLQNESGECIVRAAAVGLRDNGDSHYFTQLPISGMALTDAIRLQLVSKLRVNPEFNLLFFNPTAKVNLSITGGSCFLEAAVNDSLVAEVIQSPPGLQCSQLTVSPKGLGTALVTVYDIGLAPTIQASSVVQVAEVDWIKIVAGEEISLMEGQSTSIDLMAGINDGHTFDSNQYAYMNIHVWIEDDIIQLVDENDAPNVGVGYINGPRFTIFAKNLGITTLYVSTKQLSGHEILSQPIKLEVYEPLRIHPHDIFLAPGSSYVLTVKGGPTIGVYVEFSSLDGGTATVDRSSGQLSAISPGNTTILSTVYGNGNVVICQAYGNVRVGVPSSAILDAQSEQLDVGSDMPIYPSFPEGDLFAFYELCKAYKWTIDDEKVLDFYKTEGLNSKSNWFQWDEEELGFIKVLHGRSAGRTTVAVTFSCDFVSTSYSETRLYNASTSLLVVPDLPLALGVPITWVLPPHYITSSILPFSLESHGQWDGQSRKGTITYSLLRSCEKNEVWQKDAISIDGDRIKTMESNNLACIQAKDRTTGRIEIASCVRVAEVAQIRITSQEFPFHVIHVAIGTELHLPIRYFDALGNPFYEAHNVHYHAETNYHDIVSIDTKNGSGTLHLKAMRHGRALLRVSFNSNPQKSDYMLISVGAHIFPQNAILHQGTSLDFGVEGINGQVSGRWLSANKSVISVDMPSGRAETVGIGSTQVFFESPNTKLETTVTVVSGNIVSVDAPKQMLTNVPHPTKGYTFPVKLSGTYNKFDAVGNAKEISYDCKVDPPFLGYAKPWVDASSGNSYCLFLPHSPEHLVRSMPRLKDMRPYISVSINASLREASHVSGSASAVFIGGFSILEMDKSLMQLNLTPDSNKTIITVLGNTDVDIQWQNQDLIKISPIHKEDFGIGGRAQFEVKMLKAKRLKDKIIISLPANGQRVEIDVNYEPEAEAESKTIFGGTNFPIIAVSFIAALGTIFLVKNFVRTSHRNRPTQQHTFPSTPVRAPLTPERSSPILNEQSPRTPQPFVDYVRRTIDETPYYKREARRRINPQNTC</sequence>
<dbReference type="InterPro" id="IPR056232">
    <property type="entry name" value="Ig_GP210_15th"/>
</dbReference>
<dbReference type="InterPro" id="IPR008964">
    <property type="entry name" value="Invasin/intimin_cell_adhesion"/>
</dbReference>
<name>A0A067LD56_JATCU</name>
<dbReference type="Pfam" id="PF22959">
    <property type="entry name" value="Ig_NUP210_15th"/>
    <property type="match status" value="1"/>
</dbReference>
<dbReference type="InterPro" id="IPR055094">
    <property type="entry name" value="NUP210_Ig15"/>
</dbReference>
<keyword evidence="2" id="KW-0472">Membrane</keyword>
<dbReference type="InterPro" id="IPR045197">
    <property type="entry name" value="NUP210-like"/>
</dbReference>
<dbReference type="OrthoDB" id="361283at2759"/>
<protein>
    <recommendedName>
        <fullName evidence="3">BIG2 domain-containing protein</fullName>
    </recommendedName>
</protein>
<evidence type="ECO:0000313" key="5">
    <source>
        <dbReference type="Proteomes" id="UP000027138"/>
    </source>
</evidence>
<evidence type="ECO:0000313" key="4">
    <source>
        <dbReference type="EMBL" id="KDP46416.1"/>
    </source>
</evidence>
<dbReference type="Pfam" id="PF24425">
    <property type="entry name" value="Ig_GP210_15th"/>
    <property type="match status" value="1"/>
</dbReference>
<dbReference type="Gene3D" id="2.60.40.1080">
    <property type="match status" value="1"/>
</dbReference>
<dbReference type="InterPro" id="IPR055099">
    <property type="entry name" value="Ig_NUP210_7th"/>
</dbReference>
<dbReference type="Pfam" id="PF26182">
    <property type="entry name" value="Ig_NUP210_5th"/>
    <property type="match status" value="1"/>
</dbReference>